<keyword evidence="5" id="KW-0813">Transport</keyword>
<evidence type="ECO:0000256" key="9">
    <source>
        <dbReference type="SAM" id="SignalP"/>
    </source>
</evidence>
<keyword evidence="6 9" id="KW-0732">Signal</keyword>
<reference evidence="11 12" key="1">
    <citation type="journal article" date="2016" name="Gut Pathog.">
        <title>Whole genome sequencing of "Faecalibaculum rodentium" ALO17, isolated from C57BL/6J laboratory mouse feces.</title>
        <authorList>
            <person name="Lim S."/>
            <person name="Chang D.H."/>
            <person name="Ahn S."/>
            <person name="Kim B.C."/>
        </authorList>
    </citation>
    <scope>NUCLEOTIDE SEQUENCE [LARGE SCALE GENOMIC DNA]</scope>
    <source>
        <strain evidence="11 12">Alo17</strain>
    </source>
</reference>
<dbReference type="Proteomes" id="UP000069771">
    <property type="component" value="Chromosome"/>
</dbReference>
<evidence type="ECO:0000256" key="5">
    <source>
        <dbReference type="ARBA" id="ARBA00022592"/>
    </source>
</evidence>
<dbReference type="SUPFAM" id="SSF53850">
    <property type="entry name" value="Periplasmic binding protein-like II"/>
    <property type="match status" value="2"/>
</dbReference>
<keyword evidence="5" id="KW-0592">Phosphate transport</keyword>
<feature type="signal peptide" evidence="9">
    <location>
        <begin position="1"/>
        <end position="26"/>
    </location>
</feature>
<comment type="similarity">
    <text evidence="3">Belongs to the PstS family.</text>
</comment>
<evidence type="ECO:0000256" key="3">
    <source>
        <dbReference type="ARBA" id="ARBA00008725"/>
    </source>
</evidence>
<dbReference type="EMBL" id="CP011391">
    <property type="protein sequence ID" value="AMK53251.1"/>
    <property type="molecule type" value="Genomic_DNA"/>
</dbReference>
<evidence type="ECO:0000256" key="4">
    <source>
        <dbReference type="ARBA" id="ARBA00011529"/>
    </source>
</evidence>
<name>A0A140DRH4_9FIRM</name>
<dbReference type="InterPro" id="IPR024370">
    <property type="entry name" value="PBP_domain"/>
</dbReference>
<dbReference type="STRING" id="1702221.AALO17_01170"/>
<dbReference type="GO" id="GO:0006817">
    <property type="term" value="P:phosphate ion transport"/>
    <property type="evidence" value="ECO:0007669"/>
    <property type="project" value="UniProtKB-KW"/>
</dbReference>
<dbReference type="PANTHER" id="PTHR30570">
    <property type="entry name" value="PERIPLASMIC PHOSPHATE BINDING COMPONENT OF PHOSPHATE ABC TRANSPORTER"/>
    <property type="match status" value="1"/>
</dbReference>
<dbReference type="GO" id="GO:0005886">
    <property type="term" value="C:plasma membrane"/>
    <property type="evidence" value="ECO:0007669"/>
    <property type="project" value="UniProtKB-SubCell"/>
</dbReference>
<dbReference type="OrthoDB" id="9790048at2"/>
<keyword evidence="8" id="KW-0449">Lipoprotein</keyword>
<dbReference type="InterPro" id="IPR050811">
    <property type="entry name" value="Phosphate_ABC_transporter"/>
</dbReference>
<dbReference type="PATRIC" id="fig|1702221.3.peg.108"/>
<sequence>MKFLGKACAGSISLLLACLVTGCASAPDAPAEFSKDQEIHVLTREEGSGTRSAFGELTGLVEKQADGSEKDSTTQTASVTNSTSVMLTTVKDDPAAVGYISLGSLNDSVKPLKIDGSPADAASIKDGSYKISRPFNIVVKEELSAPAKDFMDFILSNQGQKVVADNGCIPLDTTATWTPADVSGKVVVSGSSSVTPVMEKLAEAYKEKQPNVQVEIQQSDSSSGIQDAADGVSDIGMASRDLKDSELTEGVKPVVIAMDGIAVIVNPSNTAEDLSTEQVKEIFSGEKTLWSDVLG</sequence>
<keyword evidence="7" id="KW-0564">Palmitate</keyword>
<feature type="domain" description="PBP" evidence="10">
    <location>
        <begin position="34"/>
        <end position="157"/>
    </location>
</feature>
<comment type="subcellular location">
    <subcellularLocation>
        <location evidence="2">Cell membrane</location>
        <topology evidence="2">Lipid-anchor</topology>
    </subcellularLocation>
</comment>
<protein>
    <submittedName>
        <fullName evidence="11">Putative Phosphate-binding protein PstS 2</fullName>
    </submittedName>
</protein>
<comment type="subunit">
    <text evidence="4">The complex is composed of two ATP-binding proteins (PstB), two transmembrane proteins (PstC and PstA) and a solute-binding protein (PstS).</text>
</comment>
<evidence type="ECO:0000256" key="7">
    <source>
        <dbReference type="ARBA" id="ARBA00023139"/>
    </source>
</evidence>
<organism evidence="11 12">
    <name type="scientific">Faecalibaculum rodentium</name>
    <dbReference type="NCBI Taxonomy" id="1702221"/>
    <lineage>
        <taxon>Bacteria</taxon>
        <taxon>Bacillati</taxon>
        <taxon>Bacillota</taxon>
        <taxon>Erysipelotrichia</taxon>
        <taxon>Erysipelotrichales</taxon>
        <taxon>Erysipelotrichaceae</taxon>
        <taxon>Faecalibaculum</taxon>
    </lineage>
</organism>
<dbReference type="GeneID" id="78477038"/>
<dbReference type="AlphaFoldDB" id="A0A140DRH4"/>
<evidence type="ECO:0000256" key="8">
    <source>
        <dbReference type="ARBA" id="ARBA00023288"/>
    </source>
</evidence>
<evidence type="ECO:0000256" key="6">
    <source>
        <dbReference type="ARBA" id="ARBA00022729"/>
    </source>
</evidence>
<proteinExistence type="inferred from homology"/>
<feature type="chain" id="PRO_5007302073" evidence="9">
    <location>
        <begin position="27"/>
        <end position="295"/>
    </location>
</feature>
<dbReference type="Pfam" id="PF12849">
    <property type="entry name" value="PBP_like_2"/>
    <property type="match status" value="2"/>
</dbReference>
<evidence type="ECO:0000256" key="1">
    <source>
        <dbReference type="ARBA" id="ARBA00002841"/>
    </source>
</evidence>
<gene>
    <name evidence="11" type="ORF">AALO17_01170</name>
</gene>
<dbReference type="Gene3D" id="3.40.190.10">
    <property type="entry name" value="Periplasmic binding protein-like II"/>
    <property type="match status" value="2"/>
</dbReference>
<dbReference type="PANTHER" id="PTHR30570:SF1">
    <property type="entry name" value="PHOSPHATE-BINDING PROTEIN PSTS"/>
    <property type="match status" value="1"/>
</dbReference>
<comment type="function">
    <text evidence="1">Part of the ABC transporter complex PstSACB involved in phosphate import.</text>
</comment>
<feature type="domain" description="PBP" evidence="10">
    <location>
        <begin position="179"/>
        <end position="293"/>
    </location>
</feature>
<accession>A0A140DRH4</accession>
<dbReference type="PROSITE" id="PS51257">
    <property type="entry name" value="PROKAR_LIPOPROTEIN"/>
    <property type="match status" value="1"/>
</dbReference>
<evidence type="ECO:0000259" key="10">
    <source>
        <dbReference type="Pfam" id="PF12849"/>
    </source>
</evidence>
<dbReference type="RefSeq" id="WP_067554153.1">
    <property type="nucleotide sequence ID" value="NZ_CANSHE010000024.1"/>
</dbReference>
<keyword evidence="12" id="KW-1185">Reference proteome</keyword>
<evidence type="ECO:0000256" key="2">
    <source>
        <dbReference type="ARBA" id="ARBA00004193"/>
    </source>
</evidence>
<dbReference type="KEGG" id="fro:AALO17_01170"/>
<evidence type="ECO:0000313" key="11">
    <source>
        <dbReference type="EMBL" id="AMK53251.1"/>
    </source>
</evidence>
<evidence type="ECO:0000313" key="12">
    <source>
        <dbReference type="Proteomes" id="UP000069771"/>
    </source>
</evidence>